<evidence type="ECO:0000256" key="1">
    <source>
        <dbReference type="SAM" id="Coils"/>
    </source>
</evidence>
<reference evidence="3" key="2">
    <citation type="submission" date="2022-06" db="UniProtKB">
        <authorList>
            <consortium name="EnsemblMetazoa"/>
        </authorList>
    </citation>
    <scope>IDENTIFICATION</scope>
    <source>
        <strain evidence="3">PS312</strain>
    </source>
</reference>
<keyword evidence="4" id="KW-1185">Reference proteome</keyword>
<evidence type="ECO:0000313" key="3">
    <source>
        <dbReference type="EnsemblMetazoa" id="PPA03396.1"/>
    </source>
</evidence>
<organism evidence="3 4">
    <name type="scientific">Pristionchus pacificus</name>
    <name type="common">Parasitic nematode worm</name>
    <dbReference type="NCBI Taxonomy" id="54126"/>
    <lineage>
        <taxon>Eukaryota</taxon>
        <taxon>Metazoa</taxon>
        <taxon>Ecdysozoa</taxon>
        <taxon>Nematoda</taxon>
        <taxon>Chromadorea</taxon>
        <taxon>Rhabditida</taxon>
        <taxon>Rhabditina</taxon>
        <taxon>Diplogasteromorpha</taxon>
        <taxon>Diplogasteroidea</taxon>
        <taxon>Neodiplogasteridae</taxon>
        <taxon>Pristionchus</taxon>
    </lineage>
</organism>
<proteinExistence type="predicted"/>
<evidence type="ECO:0000256" key="2">
    <source>
        <dbReference type="SAM" id="MobiDB-lite"/>
    </source>
</evidence>
<accession>A0A2A6CUJ4</accession>
<reference evidence="4" key="1">
    <citation type="journal article" date="2008" name="Nat. Genet.">
        <title>The Pristionchus pacificus genome provides a unique perspective on nematode lifestyle and parasitism.</title>
        <authorList>
            <person name="Dieterich C."/>
            <person name="Clifton S.W."/>
            <person name="Schuster L.N."/>
            <person name="Chinwalla A."/>
            <person name="Delehaunty K."/>
            <person name="Dinkelacker I."/>
            <person name="Fulton L."/>
            <person name="Fulton R."/>
            <person name="Godfrey J."/>
            <person name="Minx P."/>
            <person name="Mitreva M."/>
            <person name="Roeseler W."/>
            <person name="Tian H."/>
            <person name="Witte H."/>
            <person name="Yang S.P."/>
            <person name="Wilson R.K."/>
            <person name="Sommer R.J."/>
        </authorList>
    </citation>
    <scope>NUCLEOTIDE SEQUENCE [LARGE SCALE GENOMIC DNA]</scope>
    <source>
        <strain evidence="4">PS312</strain>
    </source>
</reference>
<dbReference type="EnsemblMetazoa" id="PPA03396.1">
    <property type="protein sequence ID" value="PPA03396.1"/>
    <property type="gene ID" value="WBGene00092950"/>
</dbReference>
<sequence>MSDNIGGDERRCDSAAVNPKKNRSGTARSRSMSDLAVAEVTREEEKTCGTKGALRRSLSESDLKETKGDKEDKKQKKEENGKEMETDDNLEVVEENNLGMEMDENEKRESDEDNGAPIGDEECKVLSKEEEELRVKEMEEWKTQMNEVILNHEHILRHFFSKHEWFYRYAKLTDSFYDEIEEFVKKNLAIAAQDLAEARAVYRQAMGNVAGRFNPERLKDICQREAEKLWKAEEKFFRMLRLALMDKEQSHGEGLHLIDPLPESDESDNDVWASAESGLDSIDREELVALTVETKTIFQKIALNVEKVKTTVEAAHKKLTKELGKAQKRGAALEKQMKKSESEASLKLEEAMEALDALEEATAPKGLFGKMRETYDNVCDALGRWKMASSMAGMVPHLHQSTVFVNVATVVNDVNGDAPEEEAPPVVPPHGPIGTGSDAAVTPNDGDAPDVVTQAVPVHRVQLRLPTAPPVGPPFQCPPPFWASRAGETSAPTSGSGTTTLPTRPLSTVLEEIPHESAPDGSGYIASSSKIVNGMIEMPTRKGRRAHSRSGSLLTGATETAWVRRRFTRGERQTAVGVTENHYEIIPEEENEKKEEEKKEEEEEKKDGIDAEKKNETEKKE</sequence>
<feature type="compositionally biased region" description="Basic and acidic residues" evidence="2">
    <location>
        <begin position="605"/>
        <end position="621"/>
    </location>
</feature>
<feature type="region of interest" description="Disordered" evidence="2">
    <location>
        <begin position="483"/>
        <end position="502"/>
    </location>
</feature>
<dbReference type="AlphaFoldDB" id="A0A2A6CUJ4"/>
<feature type="coiled-coil region" evidence="1">
    <location>
        <begin position="316"/>
        <end position="361"/>
    </location>
</feature>
<protein>
    <submittedName>
        <fullName evidence="3">Uncharacterized protein</fullName>
    </submittedName>
</protein>
<name>A0A2A6CUJ4_PRIPA</name>
<feature type="compositionally biased region" description="Acidic residues" evidence="2">
    <location>
        <begin position="85"/>
        <end position="94"/>
    </location>
</feature>
<feature type="compositionally biased region" description="Basic and acidic residues" evidence="2">
    <location>
        <begin position="57"/>
        <end position="84"/>
    </location>
</feature>
<feature type="compositionally biased region" description="Low complexity" evidence="2">
    <location>
        <begin position="487"/>
        <end position="502"/>
    </location>
</feature>
<keyword evidence="1" id="KW-0175">Coiled coil</keyword>
<feature type="compositionally biased region" description="Basic and acidic residues" evidence="2">
    <location>
        <begin position="581"/>
        <end position="597"/>
    </location>
</feature>
<feature type="region of interest" description="Disordered" evidence="2">
    <location>
        <begin position="574"/>
        <end position="621"/>
    </location>
</feature>
<gene>
    <name evidence="3" type="primary">WBGene00092950</name>
</gene>
<evidence type="ECO:0000313" key="4">
    <source>
        <dbReference type="Proteomes" id="UP000005239"/>
    </source>
</evidence>
<dbReference type="Proteomes" id="UP000005239">
    <property type="component" value="Unassembled WGS sequence"/>
</dbReference>
<accession>A0A8R1U3M5</accession>
<feature type="region of interest" description="Disordered" evidence="2">
    <location>
        <begin position="1"/>
        <end position="124"/>
    </location>
</feature>